<evidence type="ECO:0000256" key="4">
    <source>
        <dbReference type="ARBA" id="ARBA00023125"/>
    </source>
</evidence>
<dbReference type="PROSITE" id="PS50048">
    <property type="entry name" value="ZN2_CY6_FUNGAL_2"/>
    <property type="match status" value="1"/>
</dbReference>
<dbReference type="InterPro" id="IPR051711">
    <property type="entry name" value="Stress_Response_Reg"/>
</dbReference>
<gene>
    <name evidence="9" type="ORF">QQS21_002233</name>
</gene>
<keyword evidence="4" id="KW-0238">DNA-binding</keyword>
<evidence type="ECO:0000256" key="3">
    <source>
        <dbReference type="ARBA" id="ARBA00023015"/>
    </source>
</evidence>
<accession>A0AAJ0CVK0</accession>
<dbReference type="Pfam" id="PF00172">
    <property type="entry name" value="Zn_clus"/>
    <property type="match status" value="1"/>
</dbReference>
<sequence length="693" mass="78233">MQNQARKLRRTANACVPCRQSKIKCSGEEPCANCQRRFVNCRFEDGGNKISVPERYLRELQKKAKQQQPSDEAKFSNGSTSTPASELDDGSRLQFSEPPPLVGIDVGRSIWTSPFAQPSTTTRSNYKSKRNWVWLAPSSAWSFTARLTILMTDKLSLDSPDNSPAFLFNEVYDINWIPPSLDGDLDISCLPSFDYALYLVNTVKFHLGQNYWCFDEQTFNGHLQEFYFGNPSQKAADCRLWYVQFLIVLAFGKAFLSQSASTGEPPGAKYFIRAMSLLPDITMLWKESLLAIEILALAGLYLYCIDRRESANVYVGQAIRIAHMEGLHTELPEDELGQETVARCRQLWWTLYIMDRHFSSSLGVPMSTQDSEIETPLDPPNTSSQQDSSLSMQVKLSRLLSFILTNVYKTERTQLGMFLETTRSILQSLAGYAQEIENIFQQKFKSSVDAMSKETRHITLLYHQCVIVATRPVLLSVLRERLDKLGAREEDWQTFLTLTKPLITTGIKSAAKTLQILSAGDGLLETFLPFDLEFTYGAAVHLAMAKGLFPDTDEHQPYSEQVHSILGHMIARGNKVAELRKAEFSHIEYLFDELAKRAERSGLQTLTLVSPENIEDITITDSLDHRVEDEDPNAGPMALDQGLPRLNAVGEPLLHPPLILTNNEFLDDIGISSYEFLSIVNQMGYIDNYESIL</sequence>
<dbReference type="InterPro" id="IPR036864">
    <property type="entry name" value="Zn2-C6_fun-type_DNA-bd_sf"/>
</dbReference>
<dbReference type="Gene3D" id="4.10.240.10">
    <property type="entry name" value="Zn(2)-C6 fungal-type DNA-binding domain"/>
    <property type="match status" value="1"/>
</dbReference>
<keyword evidence="3" id="KW-0805">Transcription regulation</keyword>
<dbReference type="PANTHER" id="PTHR47540:SF6">
    <property type="entry name" value="ZN(II)2CYS6 TRANSCRIPTION FACTOR (EUROFUNG)"/>
    <property type="match status" value="1"/>
</dbReference>
<dbReference type="GO" id="GO:0000981">
    <property type="term" value="F:DNA-binding transcription factor activity, RNA polymerase II-specific"/>
    <property type="evidence" value="ECO:0007669"/>
    <property type="project" value="InterPro"/>
</dbReference>
<comment type="caution">
    <text evidence="9">The sequence shown here is derived from an EMBL/GenBank/DDBJ whole genome shotgun (WGS) entry which is preliminary data.</text>
</comment>
<feature type="region of interest" description="Disordered" evidence="7">
    <location>
        <begin position="60"/>
        <end position="92"/>
    </location>
</feature>
<dbReference type="SMART" id="SM00066">
    <property type="entry name" value="GAL4"/>
    <property type="match status" value="1"/>
</dbReference>
<evidence type="ECO:0000256" key="6">
    <source>
        <dbReference type="ARBA" id="ARBA00023242"/>
    </source>
</evidence>
<dbReference type="AlphaFoldDB" id="A0AAJ0CVK0"/>
<protein>
    <recommendedName>
        <fullName evidence="8">Zn(2)-C6 fungal-type domain-containing protein</fullName>
    </recommendedName>
</protein>
<organism evidence="9 10">
    <name type="scientific">Conoideocrella luteorostrata</name>
    <dbReference type="NCBI Taxonomy" id="1105319"/>
    <lineage>
        <taxon>Eukaryota</taxon>
        <taxon>Fungi</taxon>
        <taxon>Dikarya</taxon>
        <taxon>Ascomycota</taxon>
        <taxon>Pezizomycotina</taxon>
        <taxon>Sordariomycetes</taxon>
        <taxon>Hypocreomycetidae</taxon>
        <taxon>Hypocreales</taxon>
        <taxon>Clavicipitaceae</taxon>
        <taxon>Conoideocrella</taxon>
    </lineage>
</organism>
<feature type="compositionally biased region" description="Polar residues" evidence="7">
    <location>
        <begin position="66"/>
        <end position="84"/>
    </location>
</feature>
<dbReference type="InterPro" id="IPR007219">
    <property type="entry name" value="XnlR_reg_dom"/>
</dbReference>
<keyword evidence="5" id="KW-0804">Transcription</keyword>
<dbReference type="Pfam" id="PF04082">
    <property type="entry name" value="Fungal_trans"/>
    <property type="match status" value="1"/>
</dbReference>
<dbReference type="EMBL" id="JASWJB010000026">
    <property type="protein sequence ID" value="KAK2609151.1"/>
    <property type="molecule type" value="Genomic_DNA"/>
</dbReference>
<name>A0AAJ0CVK0_9HYPO</name>
<dbReference type="PANTHER" id="PTHR47540">
    <property type="entry name" value="THIAMINE REPRESSIBLE GENES REGULATORY PROTEIN THI5"/>
    <property type="match status" value="1"/>
</dbReference>
<evidence type="ECO:0000256" key="2">
    <source>
        <dbReference type="ARBA" id="ARBA00022723"/>
    </source>
</evidence>
<dbReference type="CDD" id="cd12148">
    <property type="entry name" value="fungal_TF_MHR"/>
    <property type="match status" value="1"/>
</dbReference>
<evidence type="ECO:0000256" key="7">
    <source>
        <dbReference type="SAM" id="MobiDB-lite"/>
    </source>
</evidence>
<keyword evidence="6" id="KW-0539">Nucleus</keyword>
<dbReference type="CDD" id="cd00067">
    <property type="entry name" value="GAL4"/>
    <property type="match status" value="1"/>
</dbReference>
<keyword evidence="10" id="KW-1185">Reference proteome</keyword>
<dbReference type="Proteomes" id="UP001251528">
    <property type="component" value="Unassembled WGS sequence"/>
</dbReference>
<dbReference type="GO" id="GO:0006351">
    <property type="term" value="P:DNA-templated transcription"/>
    <property type="evidence" value="ECO:0007669"/>
    <property type="project" value="InterPro"/>
</dbReference>
<proteinExistence type="predicted"/>
<feature type="region of interest" description="Disordered" evidence="7">
    <location>
        <begin position="365"/>
        <end position="388"/>
    </location>
</feature>
<evidence type="ECO:0000259" key="8">
    <source>
        <dbReference type="PROSITE" id="PS50048"/>
    </source>
</evidence>
<evidence type="ECO:0000313" key="9">
    <source>
        <dbReference type="EMBL" id="KAK2609151.1"/>
    </source>
</evidence>
<feature type="domain" description="Zn(2)-C6 fungal-type" evidence="8">
    <location>
        <begin position="14"/>
        <end position="43"/>
    </location>
</feature>
<dbReference type="SUPFAM" id="SSF57701">
    <property type="entry name" value="Zn2/Cys6 DNA-binding domain"/>
    <property type="match status" value="1"/>
</dbReference>
<evidence type="ECO:0000256" key="5">
    <source>
        <dbReference type="ARBA" id="ARBA00023163"/>
    </source>
</evidence>
<evidence type="ECO:0000256" key="1">
    <source>
        <dbReference type="ARBA" id="ARBA00004123"/>
    </source>
</evidence>
<dbReference type="GO" id="GO:0005634">
    <property type="term" value="C:nucleus"/>
    <property type="evidence" value="ECO:0007669"/>
    <property type="project" value="UniProtKB-SubCell"/>
</dbReference>
<comment type="subcellular location">
    <subcellularLocation>
        <location evidence="1">Nucleus</location>
    </subcellularLocation>
</comment>
<dbReference type="GO" id="GO:0045944">
    <property type="term" value="P:positive regulation of transcription by RNA polymerase II"/>
    <property type="evidence" value="ECO:0007669"/>
    <property type="project" value="TreeGrafter"/>
</dbReference>
<dbReference type="InterPro" id="IPR001138">
    <property type="entry name" value="Zn2Cys6_DnaBD"/>
</dbReference>
<dbReference type="GO" id="GO:0043565">
    <property type="term" value="F:sequence-specific DNA binding"/>
    <property type="evidence" value="ECO:0007669"/>
    <property type="project" value="TreeGrafter"/>
</dbReference>
<dbReference type="GO" id="GO:0008270">
    <property type="term" value="F:zinc ion binding"/>
    <property type="evidence" value="ECO:0007669"/>
    <property type="project" value="InterPro"/>
</dbReference>
<reference evidence="9" key="1">
    <citation type="submission" date="2023-06" db="EMBL/GenBank/DDBJ databases">
        <title>Conoideocrella luteorostrata (Hypocreales: Clavicipitaceae), a potential biocontrol fungus for elongate hemlock scale in United States Christmas tree production areas.</title>
        <authorList>
            <person name="Barrett H."/>
            <person name="Lovett B."/>
            <person name="Macias A.M."/>
            <person name="Stajich J.E."/>
            <person name="Kasson M.T."/>
        </authorList>
    </citation>
    <scope>NUCLEOTIDE SEQUENCE</scope>
    <source>
        <strain evidence="9">ARSEF 14590</strain>
    </source>
</reference>
<dbReference type="PROSITE" id="PS00463">
    <property type="entry name" value="ZN2_CY6_FUNGAL_1"/>
    <property type="match status" value="1"/>
</dbReference>
<evidence type="ECO:0000313" key="10">
    <source>
        <dbReference type="Proteomes" id="UP001251528"/>
    </source>
</evidence>
<dbReference type="SMART" id="SM00906">
    <property type="entry name" value="Fungal_trans"/>
    <property type="match status" value="1"/>
</dbReference>
<keyword evidence="2" id="KW-0479">Metal-binding</keyword>